<dbReference type="Gene3D" id="3.30.1490.20">
    <property type="entry name" value="ATP-grasp fold, A domain"/>
    <property type="match status" value="1"/>
</dbReference>
<dbReference type="GO" id="GO:0009432">
    <property type="term" value="P:SOS response"/>
    <property type="evidence" value="ECO:0007669"/>
    <property type="project" value="UniProtKB-UniRule"/>
</dbReference>
<dbReference type="GO" id="GO:0003677">
    <property type="term" value="F:DNA binding"/>
    <property type="evidence" value="ECO:0007669"/>
    <property type="project" value="UniProtKB-UniRule"/>
</dbReference>
<dbReference type="FunFam" id="1.20.1580.10:FF:000002">
    <property type="entry name" value="UvrABC system protein A"/>
    <property type="match status" value="1"/>
</dbReference>
<reference evidence="21" key="1">
    <citation type="journal article" date="2014" name="Int. J. Syst. Evol. Microbiol.">
        <title>Complete genome sequence of Corynebacterium casei LMG S-19264T (=DSM 44701T), isolated from a smear-ripened cheese.</title>
        <authorList>
            <consortium name="US DOE Joint Genome Institute (JGI-PGF)"/>
            <person name="Walter F."/>
            <person name="Albersmeier A."/>
            <person name="Kalinowski J."/>
            <person name="Ruckert C."/>
        </authorList>
    </citation>
    <scope>NUCLEOTIDE SEQUENCE</scope>
    <source>
        <strain evidence="21">CGMCC 1.10749</strain>
    </source>
</reference>
<keyword evidence="14 18" id="KW-0742">SOS response</keyword>
<comment type="caution">
    <text evidence="18">Lacks conserved residue(s) required for the propagation of feature annotation.</text>
</comment>
<dbReference type="EMBL" id="BMEA01000001">
    <property type="protein sequence ID" value="GGB67405.1"/>
    <property type="molecule type" value="Genomic_DNA"/>
</dbReference>
<keyword evidence="7 18" id="KW-0228">DNA excision</keyword>
<dbReference type="GO" id="GO:0009381">
    <property type="term" value="F:excinuclease ABC activity"/>
    <property type="evidence" value="ECO:0007669"/>
    <property type="project" value="UniProtKB-UniRule"/>
</dbReference>
<evidence type="ECO:0000256" key="16">
    <source>
        <dbReference type="ARBA" id="ARBA00039316"/>
    </source>
</evidence>
<dbReference type="InterPro" id="IPR017871">
    <property type="entry name" value="ABC_transporter-like_CS"/>
</dbReference>
<evidence type="ECO:0000313" key="22">
    <source>
        <dbReference type="Proteomes" id="UP000628079"/>
    </source>
</evidence>
<dbReference type="InterPro" id="IPR041552">
    <property type="entry name" value="UvrA_DNA-bd"/>
</dbReference>
<dbReference type="PROSITE" id="PS50893">
    <property type="entry name" value="ABC_TRANSPORTER_2"/>
    <property type="match status" value="1"/>
</dbReference>
<evidence type="ECO:0000256" key="5">
    <source>
        <dbReference type="ARBA" id="ARBA00022741"/>
    </source>
</evidence>
<sequence>MRGAREHNLKDVSVDLPRDSLVVFTGLSGSGKSSLAFDTIFAEGQRRYVESLSAYARQFLGQMDKPDVDFIEGLSPAVSIDQKSTNRNPRSTVGTITEVYDYLRLLFARAGRPHCPTCGEPITRQSPQQIVDRLLELPERTRFQVLAPVVRARKGEYVDLFAELQSKGFARARVDGEVVSLTEPPKLEKQVKHSIDVVVDRLVSKGGDASSKRRLTDSVETALGLAGGVVVIEFVDVTTDDDPSGLPRERRYSERMACPNDHPLTMDEVEPRSFSFNSPFGACPVCTGIGTELEVDADLIVPNDELSLAEGAIAPWASGSGASEYFQRVLGALAEELKFSVDVPWRALPERAREALLNGRNHKVHVKYRNRFGRERSYTTGFEGAIPFVKRRHAETDSDWSRERYEGYMREVPCPSCRGSRLKPESLAVLIGGHSIADVCALPISDSAKFLEDVDFTVRERQIAERVIKEINARLGFLLDVGLDYLSLDRPAGTLSGGEAQRIRLATQIGSGLVGVLYVLDEPSIGLHQRDNHRLIETLTRLRDLGNTLIVVEHDEDTIATADWVVDIGPGAGEHGGEVVHSGTVADLLTHETSLTGKYLSGREEIPVPAERRPQTPGREVTVVGAREHNLHDVSASFPLGNLVAITGVSGSGKSTLVNDILYNVLANKLNGARHVPGRHRTVTGLEHLDKVVHVDQGPIGRTPRSNPATYTGVFDAIRKLFATTTEAKIRGYQPGRFSFNVKGGRCDACSGDGTIKIEMNFLPDVYVPCEVCHGARYNRETLEVHFKGKTIADVLDMPIEEAAEFFAAVPAIARHMTTLNEVGLGYVRLGQPAPTLSGGEAQRVKLATELQKRSTGRTIYVLDEPTTGLHFEDIRKLLGVLQGLVDKGNSVLVIEHNLDVIKSADWIVDLGPEGGNKGGTIVATGTPEEVADNPDSHTGRFLAPVLAKTSRTTTRGSSSGTKGAGARTGAKATSKTTGPTTTKAAADRAPAKKRTAAARAATAASTTASTAKPARSTRKATASRSSQGGSAKRTPRKSA</sequence>
<evidence type="ECO:0000256" key="18">
    <source>
        <dbReference type="HAMAP-Rule" id="MF_00205"/>
    </source>
</evidence>
<feature type="compositionally biased region" description="Low complexity" evidence="19">
    <location>
        <begin position="948"/>
        <end position="985"/>
    </location>
</feature>
<evidence type="ECO:0000256" key="3">
    <source>
        <dbReference type="ARBA" id="ARBA00022723"/>
    </source>
</evidence>
<feature type="region of interest" description="Disordered" evidence="19">
    <location>
        <begin position="928"/>
        <end position="1040"/>
    </location>
</feature>
<keyword evidence="8 18" id="KW-0863">Zinc-finger</keyword>
<evidence type="ECO:0000256" key="10">
    <source>
        <dbReference type="ARBA" id="ARBA00022840"/>
    </source>
</evidence>
<evidence type="ECO:0000256" key="14">
    <source>
        <dbReference type="ARBA" id="ARBA00023236"/>
    </source>
</evidence>
<keyword evidence="13 18" id="KW-0234">DNA repair</keyword>
<proteinExistence type="inferred from homology"/>
<dbReference type="Gene3D" id="3.40.50.300">
    <property type="entry name" value="P-loop containing nucleotide triphosphate hydrolases"/>
    <property type="match status" value="2"/>
</dbReference>
<dbReference type="GO" id="GO:0005524">
    <property type="term" value="F:ATP binding"/>
    <property type="evidence" value="ECO:0007669"/>
    <property type="project" value="UniProtKB-UniRule"/>
</dbReference>
<dbReference type="Gene3D" id="1.20.1580.10">
    <property type="entry name" value="ABC transporter ATPase like domain"/>
    <property type="match status" value="2"/>
</dbReference>
<dbReference type="Proteomes" id="UP000628079">
    <property type="component" value="Unassembled WGS sequence"/>
</dbReference>
<dbReference type="InterPro" id="IPR003439">
    <property type="entry name" value="ABC_transporter-like_ATP-bd"/>
</dbReference>
<evidence type="ECO:0000259" key="20">
    <source>
        <dbReference type="PROSITE" id="PS50893"/>
    </source>
</evidence>
<evidence type="ECO:0000256" key="13">
    <source>
        <dbReference type="ARBA" id="ARBA00023204"/>
    </source>
</evidence>
<evidence type="ECO:0000256" key="4">
    <source>
        <dbReference type="ARBA" id="ARBA00022737"/>
    </source>
</evidence>
<evidence type="ECO:0000256" key="2">
    <source>
        <dbReference type="ARBA" id="ARBA00022490"/>
    </source>
</evidence>
<evidence type="ECO:0000256" key="12">
    <source>
        <dbReference type="ARBA" id="ARBA00023125"/>
    </source>
</evidence>
<feature type="domain" description="ABC transporter" evidence="20">
    <location>
        <begin position="616"/>
        <end position="944"/>
    </location>
</feature>
<keyword evidence="6 18" id="KW-0227">DNA damage</keyword>
<dbReference type="PANTHER" id="PTHR43152">
    <property type="entry name" value="UVRABC SYSTEM PROTEIN A"/>
    <property type="match status" value="1"/>
</dbReference>
<dbReference type="FunFam" id="1.20.1580.10:FF:000001">
    <property type="entry name" value="UvrABC system protein A"/>
    <property type="match status" value="2"/>
</dbReference>
<dbReference type="GO" id="GO:0005737">
    <property type="term" value="C:cytoplasm"/>
    <property type="evidence" value="ECO:0007669"/>
    <property type="project" value="UniProtKB-SubCell"/>
</dbReference>
<comment type="subcellular location">
    <subcellularLocation>
        <location evidence="1 18">Cytoplasm</location>
    </subcellularLocation>
</comment>
<dbReference type="SMART" id="SM00382">
    <property type="entry name" value="AAA"/>
    <property type="match status" value="2"/>
</dbReference>
<evidence type="ECO:0000256" key="8">
    <source>
        <dbReference type="ARBA" id="ARBA00022771"/>
    </source>
</evidence>
<protein>
    <recommendedName>
        <fullName evidence="16 18">UvrABC system protein A</fullName>
        <shortName evidence="18">UvrA protein</shortName>
    </recommendedName>
    <alternativeName>
        <fullName evidence="17 18">Excinuclease ABC subunit A</fullName>
    </alternativeName>
</protein>
<dbReference type="CDD" id="cd03271">
    <property type="entry name" value="ABC_UvrA_II"/>
    <property type="match status" value="1"/>
</dbReference>
<keyword evidence="12 18" id="KW-0238">DNA-binding</keyword>
<dbReference type="CDD" id="cd03270">
    <property type="entry name" value="ABC_UvrA_I"/>
    <property type="match status" value="1"/>
</dbReference>
<dbReference type="Gene3D" id="1.10.8.280">
    <property type="entry name" value="ABC transporter ATPase domain-like"/>
    <property type="match status" value="1"/>
</dbReference>
<dbReference type="GO" id="GO:0009380">
    <property type="term" value="C:excinuclease repair complex"/>
    <property type="evidence" value="ECO:0007669"/>
    <property type="project" value="InterPro"/>
</dbReference>
<keyword evidence="10 18" id="KW-0067">ATP-binding</keyword>
<dbReference type="GO" id="GO:0016887">
    <property type="term" value="F:ATP hydrolysis activity"/>
    <property type="evidence" value="ECO:0007669"/>
    <property type="project" value="InterPro"/>
</dbReference>
<evidence type="ECO:0000256" key="6">
    <source>
        <dbReference type="ARBA" id="ARBA00022763"/>
    </source>
</evidence>
<evidence type="ECO:0000256" key="19">
    <source>
        <dbReference type="SAM" id="MobiDB-lite"/>
    </source>
</evidence>
<name>A0A8H9FPK7_9MICO</name>
<dbReference type="GO" id="GO:0006289">
    <property type="term" value="P:nucleotide-excision repair"/>
    <property type="evidence" value="ECO:0007669"/>
    <property type="project" value="UniProtKB-UniRule"/>
</dbReference>
<dbReference type="AlphaFoldDB" id="A0A8H9FPK7"/>
<feature type="compositionally biased region" description="Low complexity" evidence="19">
    <location>
        <begin position="998"/>
        <end position="1027"/>
    </location>
</feature>
<evidence type="ECO:0000256" key="9">
    <source>
        <dbReference type="ARBA" id="ARBA00022833"/>
    </source>
</evidence>
<dbReference type="Pfam" id="PF17760">
    <property type="entry name" value="UvrA_inter"/>
    <property type="match status" value="1"/>
</dbReference>
<keyword evidence="4 18" id="KW-0677">Repeat</keyword>
<dbReference type="InterPro" id="IPR003593">
    <property type="entry name" value="AAA+_ATPase"/>
</dbReference>
<dbReference type="GO" id="GO:0008270">
    <property type="term" value="F:zinc ion binding"/>
    <property type="evidence" value="ECO:0007669"/>
    <property type="project" value="UniProtKB-UniRule"/>
</dbReference>
<dbReference type="HAMAP" id="MF_00205">
    <property type="entry name" value="UvrA"/>
    <property type="match status" value="1"/>
</dbReference>
<comment type="caution">
    <text evidence="21">The sequence shown here is derived from an EMBL/GenBank/DDBJ whole genome shotgun (WGS) entry which is preliminary data.</text>
</comment>
<keyword evidence="11 18" id="KW-0267">Excision nuclease</keyword>
<evidence type="ECO:0000256" key="15">
    <source>
        <dbReference type="ARBA" id="ARBA00038000"/>
    </source>
</evidence>
<evidence type="ECO:0000256" key="17">
    <source>
        <dbReference type="ARBA" id="ARBA00042156"/>
    </source>
</evidence>
<comment type="similarity">
    <text evidence="15 18">Belongs to the ABC transporter superfamily. UvrA family.</text>
</comment>
<dbReference type="InterPro" id="IPR041102">
    <property type="entry name" value="UvrA_inter"/>
</dbReference>
<comment type="subunit">
    <text evidence="18">Forms a heterotetramer with UvrB during the search for lesions.</text>
</comment>
<keyword evidence="9 18" id="KW-0862">Zinc</keyword>
<dbReference type="NCBIfam" id="NF001503">
    <property type="entry name" value="PRK00349.1"/>
    <property type="match status" value="1"/>
</dbReference>
<dbReference type="InterPro" id="IPR004602">
    <property type="entry name" value="UvrA"/>
</dbReference>
<keyword evidence="3 18" id="KW-0479">Metal-binding</keyword>
<dbReference type="SUPFAM" id="SSF52540">
    <property type="entry name" value="P-loop containing nucleoside triphosphate hydrolases"/>
    <property type="match status" value="2"/>
</dbReference>
<keyword evidence="5 18" id="KW-0547">Nucleotide-binding</keyword>
<accession>A0A8H9FPK7</accession>
<dbReference type="Pfam" id="PF17755">
    <property type="entry name" value="UvrA_DNA-bind"/>
    <property type="match status" value="1"/>
</dbReference>
<evidence type="ECO:0000256" key="11">
    <source>
        <dbReference type="ARBA" id="ARBA00022881"/>
    </source>
</evidence>
<dbReference type="NCBIfam" id="TIGR00630">
    <property type="entry name" value="uvra"/>
    <property type="match status" value="1"/>
</dbReference>
<feature type="binding site" evidence="18">
    <location>
        <begin position="26"/>
        <end position="33"/>
    </location>
    <ligand>
        <name>ATP</name>
        <dbReference type="ChEBI" id="CHEBI:30616"/>
    </ligand>
</feature>
<gene>
    <name evidence="18 21" type="primary">uvrA</name>
    <name evidence="21" type="ORF">GCM10011314_03260</name>
</gene>
<feature type="binding site" evidence="18">
    <location>
        <begin position="648"/>
        <end position="655"/>
    </location>
    <ligand>
        <name>ATP</name>
        <dbReference type="ChEBI" id="CHEBI:30616"/>
    </ligand>
</feature>
<reference evidence="21" key="2">
    <citation type="submission" date="2020-09" db="EMBL/GenBank/DDBJ databases">
        <authorList>
            <person name="Sun Q."/>
            <person name="Zhou Y."/>
        </authorList>
    </citation>
    <scope>NUCLEOTIDE SEQUENCE</scope>
    <source>
        <strain evidence="21">CGMCC 1.10749</strain>
    </source>
</reference>
<evidence type="ECO:0000256" key="1">
    <source>
        <dbReference type="ARBA" id="ARBA00004496"/>
    </source>
</evidence>
<dbReference type="InterPro" id="IPR027417">
    <property type="entry name" value="P-loop_NTPase"/>
</dbReference>
<organism evidence="21 22">
    <name type="scientific">Knoellia flava</name>
    <dbReference type="NCBI Taxonomy" id="913969"/>
    <lineage>
        <taxon>Bacteria</taxon>
        <taxon>Bacillati</taxon>
        <taxon>Actinomycetota</taxon>
        <taxon>Actinomycetes</taxon>
        <taxon>Micrococcales</taxon>
        <taxon>Intrasporangiaceae</taxon>
        <taxon>Knoellia</taxon>
    </lineage>
</organism>
<keyword evidence="2 18" id="KW-0963">Cytoplasm</keyword>
<evidence type="ECO:0000313" key="21">
    <source>
        <dbReference type="EMBL" id="GGB67405.1"/>
    </source>
</evidence>
<feature type="zinc finger region" description="C4-type" evidence="18">
    <location>
        <begin position="747"/>
        <end position="773"/>
    </location>
</feature>
<dbReference type="PROSITE" id="PS00211">
    <property type="entry name" value="ABC_TRANSPORTER_1"/>
    <property type="match status" value="2"/>
</dbReference>
<evidence type="ECO:0000256" key="7">
    <source>
        <dbReference type="ARBA" id="ARBA00022769"/>
    </source>
</evidence>
<dbReference type="InterPro" id="IPR013815">
    <property type="entry name" value="ATP_grasp_subdomain_1"/>
</dbReference>
<comment type="function">
    <text evidence="18">The UvrABC repair system catalyzes the recognition and processing of DNA lesions. UvrA is an ATPase and a DNA-binding protein. A damage recognition complex composed of 2 UvrA and 2 UvrB subunits scans DNA for abnormalities. When the presence of a lesion has been verified by UvrB, the UvrA molecules dissociate.</text>
</comment>
<dbReference type="PANTHER" id="PTHR43152:SF3">
    <property type="entry name" value="UVRABC SYSTEM PROTEIN A"/>
    <property type="match status" value="1"/>
</dbReference>